<dbReference type="OrthoDB" id="122279at2759"/>
<name>A0A9P5WY09_9AGAR</name>
<evidence type="ECO:0000313" key="6">
    <source>
        <dbReference type="EMBL" id="KAF9441109.1"/>
    </source>
</evidence>
<dbReference type="SUPFAM" id="SSF56112">
    <property type="entry name" value="Protein kinase-like (PK-like)"/>
    <property type="match status" value="1"/>
</dbReference>
<comment type="caution">
    <text evidence="6">The sequence shown here is derived from an EMBL/GenBank/DDBJ whole genome shotgun (WGS) entry which is preliminary data.</text>
</comment>
<evidence type="ECO:0000256" key="3">
    <source>
        <dbReference type="ARBA" id="ARBA00022777"/>
    </source>
</evidence>
<evidence type="ECO:0000256" key="1">
    <source>
        <dbReference type="ARBA" id="ARBA00022679"/>
    </source>
</evidence>
<accession>A0A9P5WY09</accession>
<dbReference type="PANTHER" id="PTHR44329:SF288">
    <property type="entry name" value="MITOGEN-ACTIVATED PROTEIN KINASE KINASE KINASE 20"/>
    <property type="match status" value="1"/>
</dbReference>
<dbReference type="GO" id="GO:0005524">
    <property type="term" value="F:ATP binding"/>
    <property type="evidence" value="ECO:0007669"/>
    <property type="project" value="UniProtKB-KW"/>
</dbReference>
<evidence type="ECO:0000259" key="5">
    <source>
        <dbReference type="PROSITE" id="PS50011"/>
    </source>
</evidence>
<dbReference type="Proteomes" id="UP000807342">
    <property type="component" value="Unassembled WGS sequence"/>
</dbReference>
<reference evidence="6" key="1">
    <citation type="submission" date="2020-11" db="EMBL/GenBank/DDBJ databases">
        <authorList>
            <consortium name="DOE Joint Genome Institute"/>
            <person name="Ahrendt S."/>
            <person name="Riley R."/>
            <person name="Andreopoulos W."/>
            <person name="Labutti K."/>
            <person name="Pangilinan J."/>
            <person name="Ruiz-Duenas F.J."/>
            <person name="Barrasa J.M."/>
            <person name="Sanchez-Garcia M."/>
            <person name="Camarero S."/>
            <person name="Miyauchi S."/>
            <person name="Serrano A."/>
            <person name="Linde D."/>
            <person name="Babiker R."/>
            <person name="Drula E."/>
            <person name="Ayuso-Fernandez I."/>
            <person name="Pacheco R."/>
            <person name="Padilla G."/>
            <person name="Ferreira P."/>
            <person name="Barriuso J."/>
            <person name="Kellner H."/>
            <person name="Castanera R."/>
            <person name="Alfaro M."/>
            <person name="Ramirez L."/>
            <person name="Pisabarro A.G."/>
            <person name="Kuo A."/>
            <person name="Tritt A."/>
            <person name="Lipzen A."/>
            <person name="He G."/>
            <person name="Yan M."/>
            <person name="Ng V."/>
            <person name="Cullen D."/>
            <person name="Martin F."/>
            <person name="Rosso M.-N."/>
            <person name="Henrissat B."/>
            <person name="Hibbett D."/>
            <person name="Martinez A.T."/>
            <person name="Grigoriev I.V."/>
        </authorList>
    </citation>
    <scope>NUCLEOTIDE SEQUENCE</scope>
    <source>
        <strain evidence="6">MF-IS2</strain>
    </source>
</reference>
<dbReference type="Pfam" id="PF07714">
    <property type="entry name" value="PK_Tyr_Ser-Thr"/>
    <property type="match status" value="1"/>
</dbReference>
<dbReference type="InterPro" id="IPR008271">
    <property type="entry name" value="Ser/Thr_kinase_AS"/>
</dbReference>
<dbReference type="InterPro" id="IPR051681">
    <property type="entry name" value="Ser/Thr_Kinases-Pseudokinases"/>
</dbReference>
<dbReference type="Gene3D" id="1.10.510.10">
    <property type="entry name" value="Transferase(Phosphotransferase) domain 1"/>
    <property type="match status" value="1"/>
</dbReference>
<keyword evidence="3 6" id="KW-0418">Kinase</keyword>
<proteinExistence type="predicted"/>
<dbReference type="GO" id="GO:0004674">
    <property type="term" value="F:protein serine/threonine kinase activity"/>
    <property type="evidence" value="ECO:0007669"/>
    <property type="project" value="TreeGrafter"/>
</dbReference>
<dbReference type="EMBL" id="MU152055">
    <property type="protein sequence ID" value="KAF9441109.1"/>
    <property type="molecule type" value="Genomic_DNA"/>
</dbReference>
<protein>
    <submittedName>
        <fullName evidence="6">Kinase-like protein</fullName>
    </submittedName>
</protein>
<evidence type="ECO:0000256" key="2">
    <source>
        <dbReference type="ARBA" id="ARBA00022741"/>
    </source>
</evidence>
<dbReference type="AlphaFoldDB" id="A0A9P5WY09"/>
<dbReference type="PANTHER" id="PTHR44329">
    <property type="entry name" value="SERINE/THREONINE-PROTEIN KINASE TNNI3K-RELATED"/>
    <property type="match status" value="1"/>
</dbReference>
<sequence length="355" mass="40147">MQVLLLPSLPTPWLRKHSRIALYRLCSASMLCPQCYALEGIVKPNSAEASGGFGDIFKGRHGDRTLCLKVIRLHQRSDVVPALKVCVKEGMMWAELRHTNILPFYGVYYLDEKREQFCLVSPWMDRGDVVTYLRNNPSIPRTPFIYDIASGMKYLHSEGMVHGDIKGANVLVNDSGRACITDFGLASIQVDQTLSYSRGATTVSGCSYRWAAPELLEDGAHMTKKSDVWAFGCVCYEIYAEMVPFYECTLDTQIMRKLMIGILPIGSVQPSQIDNSMWELMVHCCTSDPTGRPEFWEILEGMKGPSNTVPSEVPIETLPEGQQFLNKIREGKRTWFDLDGVRCIFNKVRARRRLL</sequence>
<keyword evidence="4" id="KW-0067">ATP-binding</keyword>
<dbReference type="PRINTS" id="PR00109">
    <property type="entry name" value="TYRKINASE"/>
</dbReference>
<feature type="domain" description="Protein kinase" evidence="5">
    <location>
        <begin position="42"/>
        <end position="325"/>
    </location>
</feature>
<dbReference type="InterPro" id="IPR011009">
    <property type="entry name" value="Kinase-like_dom_sf"/>
</dbReference>
<evidence type="ECO:0000313" key="7">
    <source>
        <dbReference type="Proteomes" id="UP000807342"/>
    </source>
</evidence>
<dbReference type="PROSITE" id="PS00108">
    <property type="entry name" value="PROTEIN_KINASE_ST"/>
    <property type="match status" value="1"/>
</dbReference>
<evidence type="ECO:0000256" key="4">
    <source>
        <dbReference type="ARBA" id="ARBA00022840"/>
    </source>
</evidence>
<keyword evidence="1" id="KW-0808">Transferase</keyword>
<dbReference type="PROSITE" id="PS50011">
    <property type="entry name" value="PROTEIN_KINASE_DOM"/>
    <property type="match status" value="1"/>
</dbReference>
<keyword evidence="7" id="KW-1185">Reference proteome</keyword>
<organism evidence="6 7">
    <name type="scientific">Macrolepiota fuliginosa MF-IS2</name>
    <dbReference type="NCBI Taxonomy" id="1400762"/>
    <lineage>
        <taxon>Eukaryota</taxon>
        <taxon>Fungi</taxon>
        <taxon>Dikarya</taxon>
        <taxon>Basidiomycota</taxon>
        <taxon>Agaricomycotina</taxon>
        <taxon>Agaricomycetes</taxon>
        <taxon>Agaricomycetidae</taxon>
        <taxon>Agaricales</taxon>
        <taxon>Agaricineae</taxon>
        <taxon>Agaricaceae</taxon>
        <taxon>Macrolepiota</taxon>
    </lineage>
</organism>
<dbReference type="InterPro" id="IPR001245">
    <property type="entry name" value="Ser-Thr/Tyr_kinase_cat_dom"/>
</dbReference>
<dbReference type="SMART" id="SM00220">
    <property type="entry name" value="S_TKc"/>
    <property type="match status" value="1"/>
</dbReference>
<gene>
    <name evidence="6" type="ORF">P691DRAFT_684932</name>
</gene>
<dbReference type="InterPro" id="IPR000719">
    <property type="entry name" value="Prot_kinase_dom"/>
</dbReference>
<keyword evidence="2" id="KW-0547">Nucleotide-binding</keyword>